<proteinExistence type="predicted"/>
<reference evidence="6 7" key="1">
    <citation type="submission" date="2024-09" db="EMBL/GenBank/DDBJ databases">
        <authorList>
            <person name="Sun Q."/>
            <person name="Mori K."/>
        </authorList>
    </citation>
    <scope>NUCLEOTIDE SEQUENCE [LARGE SCALE GENOMIC DNA]</scope>
    <source>
        <strain evidence="6 7">TBRC 4938</strain>
    </source>
</reference>
<protein>
    <submittedName>
        <fullName evidence="6">DUF2207 domain-containing protein</fullName>
    </submittedName>
</protein>
<feature type="transmembrane region" description="Helical" evidence="2">
    <location>
        <begin position="445"/>
        <end position="473"/>
    </location>
</feature>
<feature type="compositionally biased region" description="Gly residues" evidence="1">
    <location>
        <begin position="623"/>
        <end position="640"/>
    </location>
</feature>
<dbReference type="InterPro" id="IPR018702">
    <property type="entry name" value="DUF2207"/>
</dbReference>
<gene>
    <name evidence="6" type="ORF">ACFFP0_16175</name>
</gene>
<feature type="transmembrane region" description="Helical" evidence="2">
    <location>
        <begin position="388"/>
        <end position="408"/>
    </location>
</feature>
<feature type="domain" description="Predicted membrane protein YciQ-like C-terminal" evidence="5">
    <location>
        <begin position="273"/>
        <end position="565"/>
    </location>
</feature>
<comment type="caution">
    <text evidence="6">The sequence shown here is derived from an EMBL/GenBank/DDBJ whole genome shotgun (WGS) entry which is preliminary data.</text>
</comment>
<evidence type="ECO:0000313" key="7">
    <source>
        <dbReference type="Proteomes" id="UP001589692"/>
    </source>
</evidence>
<feature type="compositionally biased region" description="Low complexity" evidence="1">
    <location>
        <begin position="610"/>
        <end position="622"/>
    </location>
</feature>
<dbReference type="EMBL" id="JBHMAA010000017">
    <property type="protein sequence ID" value="MFB9950396.1"/>
    <property type="molecule type" value="Genomic_DNA"/>
</dbReference>
<keyword evidence="3" id="KW-0732">Signal</keyword>
<dbReference type="Pfam" id="PF09972">
    <property type="entry name" value="DUF2207"/>
    <property type="match status" value="1"/>
</dbReference>
<accession>A0ABV6AIF5</accession>
<dbReference type="Proteomes" id="UP001589692">
    <property type="component" value="Unassembled WGS sequence"/>
</dbReference>
<feature type="domain" description="DUF2207" evidence="4">
    <location>
        <begin position="28"/>
        <end position="215"/>
    </location>
</feature>
<feature type="signal peptide" evidence="3">
    <location>
        <begin position="1"/>
        <end position="24"/>
    </location>
</feature>
<feature type="transmembrane region" description="Helical" evidence="2">
    <location>
        <begin position="485"/>
        <end position="505"/>
    </location>
</feature>
<dbReference type="RefSeq" id="WP_377262639.1">
    <property type="nucleotide sequence ID" value="NZ_JBHMAA010000017.1"/>
</dbReference>
<name>A0ABV6AIF5_9HYPH</name>
<evidence type="ECO:0000256" key="1">
    <source>
        <dbReference type="SAM" id="MobiDB-lite"/>
    </source>
</evidence>
<dbReference type="Pfam" id="PF20990">
    <property type="entry name" value="DUF2207_C"/>
    <property type="match status" value="1"/>
</dbReference>
<evidence type="ECO:0000256" key="2">
    <source>
        <dbReference type="SAM" id="Phobius"/>
    </source>
</evidence>
<keyword evidence="7" id="KW-1185">Reference proteome</keyword>
<keyword evidence="2" id="KW-0812">Transmembrane</keyword>
<evidence type="ECO:0000313" key="6">
    <source>
        <dbReference type="EMBL" id="MFB9950396.1"/>
    </source>
</evidence>
<feature type="transmembrane region" description="Helical" evidence="2">
    <location>
        <begin position="414"/>
        <end position="433"/>
    </location>
</feature>
<sequence length="640" mass="68022">MMRWFSGLCLALLLSLAGVLPAAAEEYIRSYRSDIQVAQDGDLTVSETITVNAEGRNIRRGIFRDFPLTMVDAKGRTVRVGFDVLSVTRDGQEEPYRTETVTGGIRIYAGSEDVLLRNGEHTYVFTYRTDRQIRYFDDHDELYWNVTGNGWLFRIAEASARVALPRGQVTRTAAYTGPIGSTARNARMQENGGEAVFATTRPLGEQEGLTVVVGFPKGVVAPPSADQQRGWWLRDNLNLFLGFGGLLLVVAYYVVFWNRVGRDPAGGVVVPRWNAPDGISPALVNYIDNKGFSGGGWTAFSASALDLAVKGFVTLEDLKEKIVIRRTEKAAPRDLPIGQASILASVGGAGRSFVIDEAHGATVQSVGAGFRQAIEKEHRGKYYKANTGYTVGGIVLSVLVLLALIVFGNLEPDFVVTLVVPAFVSVFFGAFAVNLGKGLRRGGSLVSKIVSILIFGFIGFVALSVGSGLVVALASELTGSDHWPVLVAVGGIVLANVIFFFLMGAPTPLGRKLMDGIEGLRTYLTLAEKDRMNMAGAPTMSPQHFETLLPYAVALGVEKPWSRAFEAWLATAVGAAAAAYAPGWYSGNYASFGDRIGGFSSSMASTIASTIPEPKSSSSSSGFSGGSSGGGGGGGGGGGW</sequence>
<feature type="transmembrane region" description="Helical" evidence="2">
    <location>
        <begin position="237"/>
        <end position="255"/>
    </location>
</feature>
<organism evidence="6 7">
    <name type="scientific">Rhizobium puerariae</name>
    <dbReference type="NCBI Taxonomy" id="1585791"/>
    <lineage>
        <taxon>Bacteria</taxon>
        <taxon>Pseudomonadati</taxon>
        <taxon>Pseudomonadota</taxon>
        <taxon>Alphaproteobacteria</taxon>
        <taxon>Hyphomicrobiales</taxon>
        <taxon>Rhizobiaceae</taxon>
        <taxon>Rhizobium/Agrobacterium group</taxon>
        <taxon>Rhizobium</taxon>
    </lineage>
</organism>
<keyword evidence="2" id="KW-1133">Transmembrane helix</keyword>
<evidence type="ECO:0000256" key="3">
    <source>
        <dbReference type="SAM" id="SignalP"/>
    </source>
</evidence>
<dbReference type="InterPro" id="IPR048389">
    <property type="entry name" value="YciQ-like_C"/>
</dbReference>
<keyword evidence="2" id="KW-0472">Membrane</keyword>
<feature type="chain" id="PRO_5047027198" evidence="3">
    <location>
        <begin position="25"/>
        <end position="640"/>
    </location>
</feature>
<feature type="region of interest" description="Disordered" evidence="1">
    <location>
        <begin position="610"/>
        <end position="640"/>
    </location>
</feature>
<evidence type="ECO:0000259" key="4">
    <source>
        <dbReference type="Pfam" id="PF09972"/>
    </source>
</evidence>
<evidence type="ECO:0000259" key="5">
    <source>
        <dbReference type="Pfam" id="PF20990"/>
    </source>
</evidence>